<name>A0A8I2B3R9_PLESH</name>
<dbReference type="Proteomes" id="UP000664658">
    <property type="component" value="Unassembled WGS sequence"/>
</dbReference>
<feature type="transmembrane region" description="Helical" evidence="7">
    <location>
        <begin position="6"/>
        <end position="26"/>
    </location>
</feature>
<evidence type="ECO:0000256" key="4">
    <source>
        <dbReference type="ARBA" id="ARBA00022970"/>
    </source>
</evidence>
<dbReference type="GO" id="GO:0005886">
    <property type="term" value="C:plasma membrane"/>
    <property type="evidence" value="ECO:0007669"/>
    <property type="project" value="UniProtKB-SubCell"/>
</dbReference>
<organism evidence="8 9">
    <name type="scientific">Plesiomonas shigelloides</name>
    <name type="common">Aeromonas shigelloides</name>
    <dbReference type="NCBI Taxonomy" id="703"/>
    <lineage>
        <taxon>Bacteria</taxon>
        <taxon>Pseudomonadati</taxon>
        <taxon>Pseudomonadota</taxon>
        <taxon>Gammaproteobacteria</taxon>
        <taxon>Enterobacterales</taxon>
        <taxon>Enterobacteriaceae</taxon>
        <taxon>Plesiomonas</taxon>
    </lineage>
</organism>
<accession>A0A8I2B3R9</accession>
<keyword evidence="4" id="KW-0813">Transport</keyword>
<keyword evidence="4" id="KW-0029">Amino-acid transport</keyword>
<proteinExistence type="predicted"/>
<dbReference type="InterPro" id="IPR001123">
    <property type="entry name" value="LeuE-type"/>
</dbReference>
<gene>
    <name evidence="8" type="ORF">J2R62_12960</name>
</gene>
<sequence>MSALVQGITLGLAMIVPIGAQNAFVLNQGIHRQHHLMVALICILCDIALIAFGVFGSGVVIEQWPWLLQFVTAGGILFLAVYGSLSLRSAWQSRGESACAEIEPTVNDVRPRHHVGRWAVIGATLAVTLLNPHVYLDTVVILGSIGNQLLGHERWWFALGCLLASCMWFTCLSLGAARFSPVLRKPKIKQSIDFMVGVIMWLLAGQLSVQLLAS</sequence>
<feature type="transmembrane region" description="Helical" evidence="7">
    <location>
        <begin position="66"/>
        <end position="85"/>
    </location>
</feature>
<keyword evidence="2" id="KW-1003">Cell membrane</keyword>
<reference evidence="8" key="1">
    <citation type="submission" date="2021-03" db="EMBL/GenBank/DDBJ databases">
        <title>Plesiomonas shigelloides zfcc0051, isolated from zebrafish feces.</title>
        <authorList>
            <person name="Vanderhoek Z."/>
            <person name="Gaulke C."/>
        </authorList>
    </citation>
    <scope>NUCLEOTIDE SEQUENCE</scope>
    <source>
        <strain evidence="8">Zfcc0051</strain>
    </source>
</reference>
<feature type="transmembrane region" description="Helical" evidence="7">
    <location>
        <begin position="38"/>
        <end position="60"/>
    </location>
</feature>
<evidence type="ECO:0000256" key="1">
    <source>
        <dbReference type="ARBA" id="ARBA00004651"/>
    </source>
</evidence>
<evidence type="ECO:0000256" key="3">
    <source>
        <dbReference type="ARBA" id="ARBA00022692"/>
    </source>
</evidence>
<evidence type="ECO:0000256" key="6">
    <source>
        <dbReference type="ARBA" id="ARBA00023136"/>
    </source>
</evidence>
<comment type="caution">
    <text evidence="8">The sequence shown here is derived from an EMBL/GenBank/DDBJ whole genome shotgun (WGS) entry which is preliminary data.</text>
</comment>
<feature type="transmembrane region" description="Helical" evidence="7">
    <location>
        <begin position="118"/>
        <end position="135"/>
    </location>
</feature>
<dbReference type="Pfam" id="PF01810">
    <property type="entry name" value="LysE"/>
    <property type="match status" value="1"/>
</dbReference>
<feature type="transmembrane region" description="Helical" evidence="7">
    <location>
        <begin position="191"/>
        <end position="213"/>
    </location>
</feature>
<keyword evidence="3 7" id="KW-0812">Transmembrane</keyword>
<comment type="subcellular location">
    <subcellularLocation>
        <location evidence="1">Cell membrane</location>
        <topology evidence="1">Multi-pass membrane protein</topology>
    </subcellularLocation>
</comment>
<keyword evidence="5 7" id="KW-1133">Transmembrane helix</keyword>
<keyword evidence="6 7" id="KW-0472">Membrane</keyword>
<evidence type="ECO:0000256" key="5">
    <source>
        <dbReference type="ARBA" id="ARBA00022989"/>
    </source>
</evidence>
<evidence type="ECO:0000313" key="8">
    <source>
        <dbReference type="EMBL" id="MBO1109106.1"/>
    </source>
</evidence>
<dbReference type="AlphaFoldDB" id="A0A8I2B3R9"/>
<dbReference type="RefSeq" id="WP_207542379.1">
    <property type="nucleotide sequence ID" value="NZ_JAFNAA010000014.1"/>
</dbReference>
<evidence type="ECO:0000256" key="2">
    <source>
        <dbReference type="ARBA" id="ARBA00022475"/>
    </source>
</evidence>
<feature type="transmembrane region" description="Helical" evidence="7">
    <location>
        <begin position="155"/>
        <end position="179"/>
    </location>
</feature>
<dbReference type="GO" id="GO:0015171">
    <property type="term" value="F:amino acid transmembrane transporter activity"/>
    <property type="evidence" value="ECO:0007669"/>
    <property type="project" value="TreeGrafter"/>
</dbReference>
<evidence type="ECO:0000256" key="7">
    <source>
        <dbReference type="SAM" id="Phobius"/>
    </source>
</evidence>
<dbReference type="PANTHER" id="PTHR30086">
    <property type="entry name" value="ARGININE EXPORTER PROTEIN ARGO"/>
    <property type="match status" value="1"/>
</dbReference>
<dbReference type="EMBL" id="JAFNAA010000014">
    <property type="protein sequence ID" value="MBO1109106.1"/>
    <property type="molecule type" value="Genomic_DNA"/>
</dbReference>
<dbReference type="PANTHER" id="PTHR30086:SF20">
    <property type="entry name" value="ARGININE EXPORTER PROTEIN ARGO-RELATED"/>
    <property type="match status" value="1"/>
</dbReference>
<evidence type="ECO:0000313" key="9">
    <source>
        <dbReference type="Proteomes" id="UP000664658"/>
    </source>
</evidence>
<protein>
    <submittedName>
        <fullName evidence="8">Amino acid transporter</fullName>
    </submittedName>
</protein>